<dbReference type="Gene3D" id="3.30.450.40">
    <property type="match status" value="1"/>
</dbReference>
<keyword evidence="6" id="KW-0808">Transferase</keyword>
<keyword evidence="7" id="KW-1185">Reference proteome</keyword>
<dbReference type="Pfam" id="PF13191">
    <property type="entry name" value="AAA_16"/>
    <property type="match status" value="1"/>
</dbReference>
<dbReference type="PRINTS" id="PR00344">
    <property type="entry name" value="BCTRLSENSOR"/>
</dbReference>
<sequence>MADFPGYRIIEQRTAGLRQVYRAEDQARATTVALEVLDLDSAPLTAIAGMRQEYALLREFEHAGVPSVFAIERHGRSLCLVREDGGGQTLADLLREGPLPLERCLEIGLALAQTLEAVHRVPILHKHLEPAHVLVHPESGAVKLFGFGHAARLRSENYPVWELDELAENQADLLTRLRYVSPEQTGRTHRSLDARSDLYSLGVILFEMLAGRPPFVVEDAIELVHHHLTVHPDSPSSLRAEVPEAISSVVMKLLAKSAEDRYQTAHGLCEDLSASLEQLRSTGSVADFFPGRGDRREWFSVAQALYGRDSERDALSDAYGRVSSGKNQLVLVSGEAGTGKTALVQDMREPIVHRGGCFVSGKFERFRHDVPYSALAQAFRMLIRQVRHRDAESRAALGTQLAEALGSNGRVLVEVIPELTELLGEVPPVIALPPRAALHRFHRAFRLLSRFFARAEHPLVLFLDDMHWADAASLRLVHHLISDPDSEHLLVIGTYRSSALSATSPLATSIEEWRVGDAEVSEIAMGALTRVDVGQMVCDTLLSPGSAPSVSIYARIEELVGLVYDKTKGNPLHIIQLLETLHADGLLYYEAEEDAWRWSGARIRSSGHCERDVVALMSQRLAAVPEDAQRALRHAACLGASFELSLLAAATGESLREVAAHLWLALQTGLVLPLDDRYRLPILLEAEDLEGRGAGETSLGVLEIRYRFAHDCAQRAAYYLYEEPGEAALHLAIGQRLLRELPEAARNEHLFVISSQLDFGRKLLDDLEMREEVAEFDLRAARRARRVGAHEIGLAYTGAAMELLGDGSWMHHHSLTLDLHIEALSDAQAVGNFDRAHKLAQMALRYADGPLEQATLNAHQIEILIGQGKAQEAIEIALHALQLLDVPLRLDPPESFTPELLSAKLAESGQTGAILAPARALADRILAAAWLTYGVLGHETAGPVLYTRLHLCAEGATPRMVADAAAQFAVLLCGPLNDIERGYEFGRLSLDLVERYSLEEARPAAVKTFYSRVHHWRAPLRESIAPLRLSIRQGLDHGDPTAAGRAAHDYCSHLLFIGEHLASVDEQCLRHSELADKLGLGEHVALFDLAHHLLQGLLGDDVTGATDDPAVTARNLARAASEAFAEVSSVELVYAGNVLEAMYAYIFGDIGRALACAERASSHAAGAMSRFLVAEHNCFLSLILLAHCERLDGLERQPFLHRVAANQAQMSIWAHHAPENFQFRFDLVAAEQARLTRNDEEAIALFDRAVRGAHEHAALHFEAMGLERRATLHGLRGETQIAEDLLRDAHAVYLRWGARAKAQQIADDPLFDIGEQWNPTPTVVDEPDLTVPHVLPLIVGQDVAEQQLVEPDLAGLLSASQAISREIEPENLLVRVVEALVEHTGAPRGLIALWQDSRLTVEAYWAEGDVHVQPGPAIHAVDVDSERVWPELLSEVMETRARLHLNDVSADARFRGHSYVTAYGPQSVLALPLIDGDEFYGVVYLEDDTRRSAFSMDRVEAARMLAAQMSISLGNTRSVLGRLSEAEERMKREREAQNEALAKEAWALAKLNVDKEKFLSLMAHDLKNALNQIVGMTDVMLDEIDEIEPEEFEPEEFRGMLEKLGQTAEGCTDLLINLLTWSRLQSGGMALKPERRDLRSLAEKTVKLLDHTAARKAIKLENKVPRESWILADPNMIDTIVRNLVGNSLKFTPREGRVTISAQPHRPPSAGGEPPRLEMLNVSITDTGIGIKPEDLGKLFRTDVHHTTKGTANEKGSGFGLTMCQEMVKQNGGDIWVESEVGKGTTFRFTVPCAPAE</sequence>
<dbReference type="PANTHER" id="PTHR43642:SF1">
    <property type="entry name" value="HYBRID SIGNAL TRANSDUCTION HISTIDINE KINASE G"/>
    <property type="match status" value="1"/>
</dbReference>
<dbReference type="GO" id="GO:0000155">
    <property type="term" value="F:phosphorelay sensor kinase activity"/>
    <property type="evidence" value="ECO:0007669"/>
    <property type="project" value="InterPro"/>
</dbReference>
<dbReference type="SUPFAM" id="SSF47384">
    <property type="entry name" value="Homodimeric domain of signal transducing histidine kinase"/>
    <property type="match status" value="1"/>
</dbReference>
<dbReference type="InterPro" id="IPR003018">
    <property type="entry name" value="GAF"/>
</dbReference>
<evidence type="ECO:0000313" key="7">
    <source>
        <dbReference type="Proteomes" id="UP000001880"/>
    </source>
</evidence>
<dbReference type="InterPro" id="IPR036890">
    <property type="entry name" value="HATPase_C_sf"/>
</dbReference>
<dbReference type="PROSITE" id="PS50011">
    <property type="entry name" value="PROTEIN_KINASE_DOM"/>
    <property type="match status" value="1"/>
</dbReference>
<dbReference type="eggNOG" id="COG2203">
    <property type="taxonomic scope" value="Bacteria"/>
</dbReference>
<dbReference type="Gene3D" id="1.10.287.130">
    <property type="match status" value="1"/>
</dbReference>
<dbReference type="eggNOG" id="COG0515">
    <property type="taxonomic scope" value="Bacteria"/>
</dbReference>
<dbReference type="Pfam" id="PF00069">
    <property type="entry name" value="Pkinase"/>
    <property type="match status" value="1"/>
</dbReference>
<proteinExistence type="predicted"/>
<dbReference type="Pfam" id="PF01590">
    <property type="entry name" value="GAF"/>
    <property type="match status" value="1"/>
</dbReference>
<organism evidence="6 7">
    <name type="scientific">Haliangium ochraceum (strain DSM 14365 / JCM 11303 / SMP-2)</name>
    <dbReference type="NCBI Taxonomy" id="502025"/>
    <lineage>
        <taxon>Bacteria</taxon>
        <taxon>Pseudomonadati</taxon>
        <taxon>Myxococcota</taxon>
        <taxon>Polyangia</taxon>
        <taxon>Haliangiales</taxon>
        <taxon>Kofleriaceae</taxon>
        <taxon>Haliangium</taxon>
    </lineage>
</organism>
<dbReference type="eggNOG" id="COG3899">
    <property type="taxonomic scope" value="Bacteria"/>
</dbReference>
<dbReference type="SMART" id="SM00065">
    <property type="entry name" value="GAF"/>
    <property type="match status" value="1"/>
</dbReference>
<dbReference type="SMART" id="SM00220">
    <property type="entry name" value="S_TKc"/>
    <property type="match status" value="1"/>
</dbReference>
<dbReference type="InterPro" id="IPR036097">
    <property type="entry name" value="HisK_dim/P_sf"/>
</dbReference>
<dbReference type="InterPro" id="IPR003661">
    <property type="entry name" value="HisK_dim/P_dom"/>
</dbReference>
<keyword evidence="3" id="KW-0597">Phosphoprotein</keyword>
<dbReference type="InterPro" id="IPR029016">
    <property type="entry name" value="GAF-like_dom_sf"/>
</dbReference>
<feature type="domain" description="Protein kinase" evidence="4">
    <location>
        <begin position="6"/>
        <end position="276"/>
    </location>
</feature>
<evidence type="ECO:0000259" key="4">
    <source>
        <dbReference type="PROSITE" id="PS50011"/>
    </source>
</evidence>
<dbReference type="KEGG" id="hoh:Hoch_2277"/>
<dbReference type="SUPFAM" id="SSF55874">
    <property type="entry name" value="ATPase domain of HSP90 chaperone/DNA topoisomerase II/histidine kinase"/>
    <property type="match status" value="1"/>
</dbReference>
<evidence type="ECO:0000259" key="5">
    <source>
        <dbReference type="PROSITE" id="PS50109"/>
    </source>
</evidence>
<dbReference type="InterPro" id="IPR041664">
    <property type="entry name" value="AAA_16"/>
</dbReference>
<dbReference type="InterPro" id="IPR005467">
    <property type="entry name" value="His_kinase_dom"/>
</dbReference>
<dbReference type="SUPFAM" id="SSF56112">
    <property type="entry name" value="Protein kinase-like (PK-like)"/>
    <property type="match status" value="1"/>
</dbReference>
<evidence type="ECO:0000256" key="1">
    <source>
        <dbReference type="ARBA" id="ARBA00000085"/>
    </source>
</evidence>
<dbReference type="PANTHER" id="PTHR43642">
    <property type="entry name" value="HYBRID SIGNAL TRANSDUCTION HISTIDINE KINASE G"/>
    <property type="match status" value="1"/>
</dbReference>
<dbReference type="SMART" id="SM00388">
    <property type="entry name" value="HisKA"/>
    <property type="match status" value="1"/>
</dbReference>
<dbReference type="CDD" id="cd14014">
    <property type="entry name" value="STKc_PknB_like"/>
    <property type="match status" value="1"/>
</dbReference>
<dbReference type="Gene3D" id="3.30.565.10">
    <property type="entry name" value="Histidine kinase-like ATPase, C-terminal domain"/>
    <property type="match status" value="1"/>
</dbReference>
<evidence type="ECO:0000313" key="6">
    <source>
        <dbReference type="EMBL" id="ACY14820.1"/>
    </source>
</evidence>
<name>D0LHZ1_HALO1</name>
<gene>
    <name evidence="6" type="ordered locus">Hoch_2277</name>
</gene>
<dbReference type="EMBL" id="CP001804">
    <property type="protein sequence ID" value="ACY14820.1"/>
    <property type="molecule type" value="Genomic_DNA"/>
</dbReference>
<dbReference type="InterPro" id="IPR053159">
    <property type="entry name" value="Hybrid_Histidine_Kinase"/>
</dbReference>
<dbReference type="PROSITE" id="PS50109">
    <property type="entry name" value="HIS_KIN"/>
    <property type="match status" value="1"/>
</dbReference>
<dbReference type="SMART" id="SM00387">
    <property type="entry name" value="HATPase_c"/>
    <property type="match status" value="1"/>
</dbReference>
<dbReference type="GO" id="GO:0005524">
    <property type="term" value="F:ATP binding"/>
    <property type="evidence" value="ECO:0007669"/>
    <property type="project" value="InterPro"/>
</dbReference>
<dbReference type="Pfam" id="PF02518">
    <property type="entry name" value="HATPase_c"/>
    <property type="match status" value="1"/>
</dbReference>
<accession>D0LHZ1</accession>
<reference evidence="6 7" key="1">
    <citation type="journal article" date="2010" name="Stand. Genomic Sci.">
        <title>Complete genome sequence of Haliangium ochraceum type strain (SMP-2).</title>
        <authorList>
            <consortium name="US DOE Joint Genome Institute (JGI-PGF)"/>
            <person name="Ivanova N."/>
            <person name="Daum C."/>
            <person name="Lang E."/>
            <person name="Abt B."/>
            <person name="Kopitz M."/>
            <person name="Saunders E."/>
            <person name="Lapidus A."/>
            <person name="Lucas S."/>
            <person name="Glavina Del Rio T."/>
            <person name="Nolan M."/>
            <person name="Tice H."/>
            <person name="Copeland A."/>
            <person name="Cheng J.F."/>
            <person name="Chen F."/>
            <person name="Bruce D."/>
            <person name="Goodwin L."/>
            <person name="Pitluck S."/>
            <person name="Mavromatis K."/>
            <person name="Pati A."/>
            <person name="Mikhailova N."/>
            <person name="Chen A."/>
            <person name="Palaniappan K."/>
            <person name="Land M."/>
            <person name="Hauser L."/>
            <person name="Chang Y.J."/>
            <person name="Jeffries C.D."/>
            <person name="Detter J.C."/>
            <person name="Brettin T."/>
            <person name="Rohde M."/>
            <person name="Goker M."/>
            <person name="Bristow J."/>
            <person name="Markowitz V."/>
            <person name="Eisen J.A."/>
            <person name="Hugenholtz P."/>
            <person name="Kyrpides N.C."/>
            <person name="Klenk H.P."/>
        </authorList>
    </citation>
    <scope>NUCLEOTIDE SEQUENCE [LARGE SCALE GENOMIC DNA]</scope>
    <source>
        <strain evidence="7">DSM 14365 / CIP 107738 / JCM 11303 / AJ 13395 / SMP-2</strain>
    </source>
</reference>
<comment type="catalytic activity">
    <reaction evidence="1">
        <text>ATP + protein L-histidine = ADP + protein N-phospho-L-histidine.</text>
        <dbReference type="EC" id="2.7.13.3"/>
    </reaction>
</comment>
<dbReference type="Pfam" id="PF00512">
    <property type="entry name" value="HisKA"/>
    <property type="match status" value="1"/>
</dbReference>
<evidence type="ECO:0000256" key="3">
    <source>
        <dbReference type="ARBA" id="ARBA00022553"/>
    </source>
</evidence>
<dbReference type="eggNOG" id="COG2205">
    <property type="taxonomic scope" value="Bacteria"/>
</dbReference>
<protein>
    <recommendedName>
        <fullName evidence="2">histidine kinase</fullName>
        <ecNumber evidence="2">2.7.13.3</ecNumber>
    </recommendedName>
</protein>
<dbReference type="HOGENOM" id="CLU_000445_34_2_7"/>
<dbReference type="Gene3D" id="3.40.50.300">
    <property type="entry name" value="P-loop containing nucleotide triphosphate hydrolases"/>
    <property type="match status" value="1"/>
</dbReference>
<keyword evidence="6" id="KW-0418">Kinase</keyword>
<dbReference type="SUPFAM" id="SSF52540">
    <property type="entry name" value="P-loop containing nucleoside triphosphate hydrolases"/>
    <property type="match status" value="1"/>
</dbReference>
<dbReference type="STRING" id="502025.Hoch_2277"/>
<dbReference type="Proteomes" id="UP000001880">
    <property type="component" value="Chromosome"/>
</dbReference>
<evidence type="ECO:0000256" key="2">
    <source>
        <dbReference type="ARBA" id="ARBA00012438"/>
    </source>
</evidence>
<feature type="domain" description="Histidine kinase" evidence="5">
    <location>
        <begin position="1561"/>
        <end position="1795"/>
    </location>
</feature>
<dbReference type="InterPro" id="IPR003594">
    <property type="entry name" value="HATPase_dom"/>
</dbReference>
<dbReference type="InterPro" id="IPR011009">
    <property type="entry name" value="Kinase-like_dom_sf"/>
</dbReference>
<dbReference type="OrthoDB" id="5521237at2"/>
<dbReference type="InterPro" id="IPR000719">
    <property type="entry name" value="Prot_kinase_dom"/>
</dbReference>
<dbReference type="RefSeq" id="WP_012827428.1">
    <property type="nucleotide sequence ID" value="NC_013440.1"/>
</dbReference>
<dbReference type="InterPro" id="IPR027417">
    <property type="entry name" value="P-loop_NTPase"/>
</dbReference>
<dbReference type="InterPro" id="IPR004358">
    <property type="entry name" value="Sig_transdc_His_kin-like_C"/>
</dbReference>
<dbReference type="EC" id="2.7.13.3" evidence="2"/>
<dbReference type="SUPFAM" id="SSF55781">
    <property type="entry name" value="GAF domain-like"/>
    <property type="match status" value="1"/>
</dbReference>
<dbReference type="Gene3D" id="1.10.510.10">
    <property type="entry name" value="Transferase(Phosphotransferase) domain 1"/>
    <property type="match status" value="1"/>
</dbReference>